<keyword evidence="2" id="KW-0456">Lyase</keyword>
<dbReference type="PANTHER" id="PTHR11002:SF45">
    <property type="entry name" value="CARBONIC ANHYDRASE"/>
    <property type="match status" value="1"/>
</dbReference>
<dbReference type="EMBL" id="CAUOFW020002163">
    <property type="protein sequence ID" value="CAK9151647.1"/>
    <property type="molecule type" value="Genomic_DNA"/>
</dbReference>
<accession>A0ABC8SB05</accession>
<sequence length="138" mass="15744">MCLYHFCSKFPDYYSELADGQRPKNIANLGPSFNQILHKSLNMLSQNLSDFIDDWVKIGLPAKAKVKAEFGHLAEEEKLEICEREVVNLSLINLLTYPYVRAGLANKTLQLMGGYNDFVKGTFCLWELNFGMKSLLFV</sequence>
<protein>
    <recommendedName>
        <fullName evidence="2">Carbonic anhydrase</fullName>
        <ecNumber evidence="2">4.2.1.1</ecNumber>
    </recommendedName>
    <alternativeName>
        <fullName evidence="2">Carbonate dehydratase</fullName>
    </alternativeName>
</protein>
<evidence type="ECO:0000313" key="3">
    <source>
        <dbReference type="EMBL" id="CAK9151647.1"/>
    </source>
</evidence>
<dbReference type="InterPro" id="IPR036874">
    <property type="entry name" value="Carbonic_anhydrase_sf"/>
</dbReference>
<reference evidence="3 4" key="1">
    <citation type="submission" date="2024-02" db="EMBL/GenBank/DDBJ databases">
        <authorList>
            <person name="Vignale AGUSTIN F."/>
            <person name="Sosa J E."/>
            <person name="Modenutti C."/>
        </authorList>
    </citation>
    <scope>NUCLEOTIDE SEQUENCE [LARGE SCALE GENOMIC DNA]</scope>
</reference>
<dbReference type="EC" id="4.2.1.1" evidence="2"/>
<organism evidence="3 4">
    <name type="scientific">Ilex paraguariensis</name>
    <name type="common">yerba mate</name>
    <dbReference type="NCBI Taxonomy" id="185542"/>
    <lineage>
        <taxon>Eukaryota</taxon>
        <taxon>Viridiplantae</taxon>
        <taxon>Streptophyta</taxon>
        <taxon>Embryophyta</taxon>
        <taxon>Tracheophyta</taxon>
        <taxon>Spermatophyta</taxon>
        <taxon>Magnoliopsida</taxon>
        <taxon>eudicotyledons</taxon>
        <taxon>Gunneridae</taxon>
        <taxon>Pentapetalae</taxon>
        <taxon>asterids</taxon>
        <taxon>campanulids</taxon>
        <taxon>Aquifoliales</taxon>
        <taxon>Aquifoliaceae</taxon>
        <taxon>Ilex</taxon>
    </lineage>
</organism>
<evidence type="ECO:0000313" key="4">
    <source>
        <dbReference type="Proteomes" id="UP001642360"/>
    </source>
</evidence>
<comment type="similarity">
    <text evidence="1 2">Belongs to the beta-class carbonic anhydrase family.</text>
</comment>
<evidence type="ECO:0000256" key="1">
    <source>
        <dbReference type="ARBA" id="ARBA00006217"/>
    </source>
</evidence>
<gene>
    <name evidence="3" type="ORF">ILEXP_LOCUS19814</name>
</gene>
<dbReference type="GO" id="GO:0008270">
    <property type="term" value="F:zinc ion binding"/>
    <property type="evidence" value="ECO:0007669"/>
    <property type="project" value="UniProtKB-UniRule"/>
</dbReference>
<dbReference type="Gene3D" id="3.40.1050.10">
    <property type="entry name" value="Carbonic anhydrase"/>
    <property type="match status" value="1"/>
</dbReference>
<keyword evidence="4" id="KW-1185">Reference proteome</keyword>
<keyword evidence="2" id="KW-0862">Zinc</keyword>
<dbReference type="SUPFAM" id="SSF53056">
    <property type="entry name" value="beta-carbonic anhydrase, cab"/>
    <property type="match status" value="1"/>
</dbReference>
<dbReference type="PANTHER" id="PTHR11002">
    <property type="entry name" value="CARBONIC ANHYDRASE"/>
    <property type="match status" value="1"/>
</dbReference>
<dbReference type="Proteomes" id="UP001642360">
    <property type="component" value="Unassembled WGS sequence"/>
</dbReference>
<dbReference type="GO" id="GO:0004089">
    <property type="term" value="F:carbonate dehydratase activity"/>
    <property type="evidence" value="ECO:0007669"/>
    <property type="project" value="UniProtKB-UniRule"/>
</dbReference>
<comment type="caution">
    <text evidence="3">The sequence shown here is derived from an EMBL/GenBank/DDBJ whole genome shotgun (WGS) entry which is preliminary data.</text>
</comment>
<comment type="catalytic activity">
    <reaction evidence="2">
        <text>hydrogencarbonate + H(+) = CO2 + H2O</text>
        <dbReference type="Rhea" id="RHEA:10748"/>
        <dbReference type="ChEBI" id="CHEBI:15377"/>
        <dbReference type="ChEBI" id="CHEBI:15378"/>
        <dbReference type="ChEBI" id="CHEBI:16526"/>
        <dbReference type="ChEBI" id="CHEBI:17544"/>
        <dbReference type="EC" id="4.2.1.1"/>
    </reaction>
</comment>
<dbReference type="AlphaFoldDB" id="A0ABC8SB05"/>
<evidence type="ECO:0000256" key="2">
    <source>
        <dbReference type="RuleBase" id="RU003956"/>
    </source>
</evidence>
<dbReference type="Pfam" id="PF00484">
    <property type="entry name" value="Pro_CA"/>
    <property type="match status" value="1"/>
</dbReference>
<name>A0ABC8SB05_9AQUA</name>
<proteinExistence type="inferred from homology"/>
<dbReference type="InterPro" id="IPR001765">
    <property type="entry name" value="Carbonic_anhydrase"/>
</dbReference>
<comment type="function">
    <text evidence="2">Reversible hydration of carbon dioxide.</text>
</comment>